<name>A0A1Y1X1Y1_9FUNG</name>
<dbReference type="AlphaFoldDB" id="A0A1Y1X1Y1"/>
<dbReference type="Proteomes" id="UP000193944">
    <property type="component" value="Unassembled WGS sequence"/>
</dbReference>
<dbReference type="PANTHER" id="PTHR12186">
    <property type="entry name" value="SIKE FAMILY MEMBER"/>
    <property type="match status" value="1"/>
</dbReference>
<dbReference type="InterPro" id="IPR008555">
    <property type="entry name" value="SIKE"/>
</dbReference>
<keyword evidence="5" id="KW-1185">Reference proteome</keyword>
<dbReference type="EMBL" id="MCFG01000163">
    <property type="protein sequence ID" value="ORX79810.1"/>
    <property type="molecule type" value="Genomic_DNA"/>
</dbReference>
<feature type="coiled-coil region" evidence="3">
    <location>
        <begin position="89"/>
        <end position="148"/>
    </location>
</feature>
<keyword evidence="2 3" id="KW-0175">Coiled coil</keyword>
<evidence type="ECO:0000313" key="5">
    <source>
        <dbReference type="Proteomes" id="UP000193944"/>
    </source>
</evidence>
<evidence type="ECO:0000256" key="1">
    <source>
        <dbReference type="ARBA" id="ARBA00005537"/>
    </source>
</evidence>
<evidence type="ECO:0000256" key="3">
    <source>
        <dbReference type="SAM" id="Coils"/>
    </source>
</evidence>
<protein>
    <submittedName>
        <fullName evidence="4">Uncharacterized protein</fullName>
    </submittedName>
</protein>
<proteinExistence type="inferred from homology"/>
<evidence type="ECO:0000313" key="4">
    <source>
        <dbReference type="EMBL" id="ORX79810.1"/>
    </source>
</evidence>
<reference evidence="4 5" key="1">
    <citation type="submission" date="2016-08" db="EMBL/GenBank/DDBJ databases">
        <title>A Parts List for Fungal Cellulosomes Revealed by Comparative Genomics.</title>
        <authorList>
            <consortium name="DOE Joint Genome Institute"/>
            <person name="Haitjema C.H."/>
            <person name="Gilmore S.P."/>
            <person name="Henske J.K."/>
            <person name="Solomon K.V."/>
            <person name="De Groot R."/>
            <person name="Kuo A."/>
            <person name="Mondo S.J."/>
            <person name="Salamov A.A."/>
            <person name="Labutti K."/>
            <person name="Zhao Z."/>
            <person name="Chiniquy J."/>
            <person name="Barry K."/>
            <person name="Brewer H.M."/>
            <person name="Purvine S.O."/>
            <person name="Wright A.T."/>
            <person name="Boxma B."/>
            <person name="Van Alen T."/>
            <person name="Hackstein J.H."/>
            <person name="Baker S.E."/>
            <person name="Grigoriev I.V."/>
            <person name="O'Malley M.A."/>
        </authorList>
    </citation>
    <scope>NUCLEOTIDE SEQUENCE [LARGE SCALE GENOMIC DNA]</scope>
    <source>
        <strain evidence="4 5">S4</strain>
    </source>
</reference>
<sequence length="224" mass="25801">MVSTVEQKVEYLNKLLDNNNETAKTMKENLEKLESIITNRIATTASLSPSIGDIGPSQDIDEKYIDLSKENQMLNQVVKDYESTLDIIMNKYRLQTKSMQSEKQNLQLKLENDIFREKSNVQKLMNENKELQEKLNRSINVMREALSASEESENDNDLLIQSLINENNGLKSMLQISQMNDITNLEKDLEIDNQTTIKAGDKTEIKKEIDNKVNNEIIEENENN</sequence>
<comment type="similarity">
    <text evidence="1">Belongs to the SIKE family.</text>
</comment>
<reference evidence="4 5" key="2">
    <citation type="submission" date="2016-08" db="EMBL/GenBank/DDBJ databases">
        <title>Pervasive Adenine N6-methylation of Active Genes in Fungi.</title>
        <authorList>
            <consortium name="DOE Joint Genome Institute"/>
            <person name="Mondo S.J."/>
            <person name="Dannebaum R.O."/>
            <person name="Kuo R.C."/>
            <person name="Labutti K."/>
            <person name="Haridas S."/>
            <person name="Kuo A."/>
            <person name="Salamov A."/>
            <person name="Ahrendt S.R."/>
            <person name="Lipzen A."/>
            <person name="Sullivan W."/>
            <person name="Andreopoulos W.B."/>
            <person name="Clum A."/>
            <person name="Lindquist E."/>
            <person name="Daum C."/>
            <person name="Ramamoorthy G.K."/>
            <person name="Gryganskyi A."/>
            <person name="Culley D."/>
            <person name="Magnuson J.K."/>
            <person name="James T.Y."/>
            <person name="O'Malley M.A."/>
            <person name="Stajich J.E."/>
            <person name="Spatafora J.W."/>
            <person name="Visel A."/>
            <person name="Grigoriev I.V."/>
        </authorList>
    </citation>
    <scope>NUCLEOTIDE SEQUENCE [LARGE SCALE GENOMIC DNA]</scope>
    <source>
        <strain evidence="4 5">S4</strain>
    </source>
</reference>
<gene>
    <name evidence="4" type="ORF">BCR32DRAFT_294200</name>
</gene>
<organism evidence="4 5">
    <name type="scientific">Anaeromyces robustus</name>
    <dbReference type="NCBI Taxonomy" id="1754192"/>
    <lineage>
        <taxon>Eukaryota</taxon>
        <taxon>Fungi</taxon>
        <taxon>Fungi incertae sedis</taxon>
        <taxon>Chytridiomycota</taxon>
        <taxon>Chytridiomycota incertae sedis</taxon>
        <taxon>Neocallimastigomycetes</taxon>
        <taxon>Neocallimastigales</taxon>
        <taxon>Neocallimastigaceae</taxon>
        <taxon>Anaeromyces</taxon>
    </lineage>
</organism>
<dbReference type="OrthoDB" id="21214at2759"/>
<evidence type="ECO:0000256" key="2">
    <source>
        <dbReference type="ARBA" id="ARBA00023054"/>
    </source>
</evidence>
<accession>A0A1Y1X1Y1</accession>
<dbReference type="Pfam" id="PF05769">
    <property type="entry name" value="SIKE"/>
    <property type="match status" value="1"/>
</dbReference>
<comment type="caution">
    <text evidence="4">The sequence shown here is derived from an EMBL/GenBank/DDBJ whole genome shotgun (WGS) entry which is preliminary data.</text>
</comment>
<dbReference type="PANTHER" id="PTHR12186:SF2">
    <property type="entry name" value="FGFR1 ONCOGENE PARTNER 2 HOMOLOG"/>
    <property type="match status" value="1"/>
</dbReference>